<reference evidence="1 2" key="1">
    <citation type="submission" date="2010-11" db="EMBL/GenBank/DDBJ databases">
        <authorList>
            <person name="Durkin A.S."/>
            <person name="Madupu R."/>
            <person name="Torralba M."/>
            <person name="Gillis M."/>
            <person name="Methe B."/>
            <person name="Sutton G."/>
            <person name="Nelson K.E."/>
        </authorList>
    </citation>
    <scope>NUCLEOTIDE SEQUENCE [LARGE SCALE GENOMIC DNA]</scope>
    <source>
        <strain evidence="1 2">UPII 345-E</strain>
    </source>
</reference>
<gene>
    <name evidence="1" type="ORF">HMPREF9220_1255</name>
</gene>
<dbReference type="Proteomes" id="UP000004594">
    <property type="component" value="Unassembled WGS sequence"/>
</dbReference>
<comment type="caution">
    <text evidence="1">The sequence shown here is derived from an EMBL/GenBank/DDBJ whole genome shotgun (WGS) entry which is preliminary data.</text>
</comment>
<sequence>MQKRKRQTQKFKIPSTNSHFISDFAANTSDLQLHFGATFLYLIYNIN</sequence>
<evidence type="ECO:0000313" key="2">
    <source>
        <dbReference type="Proteomes" id="UP000004594"/>
    </source>
</evidence>
<dbReference type="AlphaFoldDB" id="E4L7A7"/>
<evidence type="ECO:0000313" key="1">
    <source>
        <dbReference type="EMBL" id="EFR43395.1"/>
    </source>
</evidence>
<accession>E4L7A7</accession>
<protein>
    <submittedName>
        <fullName evidence="1">Uncharacterized protein</fullName>
    </submittedName>
</protein>
<dbReference type="EMBL" id="AENT01000001">
    <property type="protein sequence ID" value="EFR43395.1"/>
    <property type="molecule type" value="Genomic_DNA"/>
</dbReference>
<name>E4L7A7_9FIRM</name>
<organism evidence="1 2">
    <name type="scientific">Dialister micraerophilus UPII 345-E</name>
    <dbReference type="NCBI Taxonomy" id="910314"/>
    <lineage>
        <taxon>Bacteria</taxon>
        <taxon>Bacillati</taxon>
        <taxon>Bacillota</taxon>
        <taxon>Negativicutes</taxon>
        <taxon>Veillonellales</taxon>
        <taxon>Veillonellaceae</taxon>
        <taxon>Dialister</taxon>
    </lineage>
</organism>
<proteinExistence type="predicted"/>